<evidence type="ECO:0000313" key="1">
    <source>
        <dbReference type="EMBL" id="RVW62980.1"/>
    </source>
</evidence>
<accession>A0A438FSP8</accession>
<name>A0A438FSP8_VITVI</name>
<evidence type="ECO:0000313" key="2">
    <source>
        <dbReference type="Proteomes" id="UP000288805"/>
    </source>
</evidence>
<dbReference type="EMBL" id="QGNW01000753">
    <property type="protein sequence ID" value="RVW62980.1"/>
    <property type="molecule type" value="Genomic_DNA"/>
</dbReference>
<gene>
    <name evidence="1" type="ORF">CK203_059295</name>
</gene>
<reference evidence="1 2" key="1">
    <citation type="journal article" date="2018" name="PLoS Genet.">
        <title>Population sequencing reveals clonal diversity and ancestral inbreeding in the grapevine cultivar Chardonnay.</title>
        <authorList>
            <person name="Roach M.J."/>
            <person name="Johnson D.L."/>
            <person name="Bohlmann J."/>
            <person name="van Vuuren H.J."/>
            <person name="Jones S.J."/>
            <person name="Pretorius I.S."/>
            <person name="Schmidt S.A."/>
            <person name="Borneman A.R."/>
        </authorList>
    </citation>
    <scope>NUCLEOTIDE SEQUENCE [LARGE SCALE GENOMIC DNA]</scope>
    <source>
        <strain evidence="2">cv. Chardonnay</strain>
        <tissue evidence="1">Leaf</tissue>
    </source>
</reference>
<proteinExistence type="predicted"/>
<dbReference type="AlphaFoldDB" id="A0A438FSP8"/>
<protein>
    <submittedName>
        <fullName evidence="1">Uncharacterized protein</fullName>
    </submittedName>
</protein>
<sequence>MTVVCTITQCPWKVTARAIGDSKIVQVHTFRNGHNHSLEDVSSSQPLIRSNHASLVIDDVIRSTLNYQPSQILSIQGFALGCQLVIAIDSSHMSGPYRGALFSATAYDANDSMFPLAFGVMSSENYEDGHGFCKT</sequence>
<dbReference type="Proteomes" id="UP000288805">
    <property type="component" value="Unassembled WGS sequence"/>
</dbReference>
<comment type="caution">
    <text evidence="1">The sequence shown here is derived from an EMBL/GenBank/DDBJ whole genome shotgun (WGS) entry which is preliminary data.</text>
</comment>
<organism evidence="1 2">
    <name type="scientific">Vitis vinifera</name>
    <name type="common">Grape</name>
    <dbReference type="NCBI Taxonomy" id="29760"/>
    <lineage>
        <taxon>Eukaryota</taxon>
        <taxon>Viridiplantae</taxon>
        <taxon>Streptophyta</taxon>
        <taxon>Embryophyta</taxon>
        <taxon>Tracheophyta</taxon>
        <taxon>Spermatophyta</taxon>
        <taxon>Magnoliopsida</taxon>
        <taxon>eudicotyledons</taxon>
        <taxon>Gunneridae</taxon>
        <taxon>Pentapetalae</taxon>
        <taxon>rosids</taxon>
        <taxon>Vitales</taxon>
        <taxon>Vitaceae</taxon>
        <taxon>Viteae</taxon>
        <taxon>Vitis</taxon>
    </lineage>
</organism>